<evidence type="ECO:0000313" key="3">
    <source>
        <dbReference type="Proteomes" id="UP000789901"/>
    </source>
</evidence>
<comment type="caution">
    <text evidence="2">The sequence shown here is derived from an EMBL/GenBank/DDBJ whole genome shotgun (WGS) entry which is preliminary data.</text>
</comment>
<keyword evidence="3" id="KW-1185">Reference proteome</keyword>
<evidence type="ECO:0000259" key="1">
    <source>
        <dbReference type="Pfam" id="PF04059"/>
    </source>
</evidence>
<dbReference type="InterPro" id="IPR035979">
    <property type="entry name" value="RBD_domain_sf"/>
</dbReference>
<dbReference type="Pfam" id="PF04059">
    <property type="entry name" value="RRM_2"/>
    <property type="match status" value="1"/>
</dbReference>
<feature type="domain" description="Mei2-like C-terminal RNA recognition motif" evidence="1">
    <location>
        <begin position="69"/>
        <end position="120"/>
    </location>
</feature>
<sequence length="121" mass="14525">MRTSFERVQYNEYRPQSLDAFAENFKLRQKTELELENRSENRIVSNRAIPNNNTLDLERIINGLDKCITFMIRNIPNKYTQRMLLDWLDETHFGQYNFVYLPISFKNKCNVGYAFINFVDV</sequence>
<name>A0ABN7WFK7_GIGMA</name>
<gene>
    <name evidence="2" type="ORF">GMARGA_LOCUS30268</name>
</gene>
<dbReference type="InterPro" id="IPR007201">
    <property type="entry name" value="Mei2-like_Rrm_C"/>
</dbReference>
<feature type="non-terminal residue" evidence="2">
    <location>
        <position position="121"/>
    </location>
</feature>
<proteinExistence type="predicted"/>
<reference evidence="2 3" key="1">
    <citation type="submission" date="2021-06" db="EMBL/GenBank/DDBJ databases">
        <authorList>
            <person name="Kallberg Y."/>
            <person name="Tangrot J."/>
            <person name="Rosling A."/>
        </authorList>
    </citation>
    <scope>NUCLEOTIDE SEQUENCE [LARGE SCALE GENOMIC DNA]</scope>
    <source>
        <strain evidence="2 3">120-4 pot B 10/14</strain>
    </source>
</reference>
<accession>A0ABN7WFK7</accession>
<organism evidence="2 3">
    <name type="scientific">Gigaspora margarita</name>
    <dbReference type="NCBI Taxonomy" id="4874"/>
    <lineage>
        <taxon>Eukaryota</taxon>
        <taxon>Fungi</taxon>
        <taxon>Fungi incertae sedis</taxon>
        <taxon>Mucoromycota</taxon>
        <taxon>Glomeromycotina</taxon>
        <taxon>Glomeromycetes</taxon>
        <taxon>Diversisporales</taxon>
        <taxon>Gigasporaceae</taxon>
        <taxon>Gigaspora</taxon>
    </lineage>
</organism>
<protein>
    <submittedName>
        <fullName evidence="2">23479_t:CDS:1</fullName>
    </submittedName>
</protein>
<evidence type="ECO:0000313" key="2">
    <source>
        <dbReference type="EMBL" id="CAG8830290.1"/>
    </source>
</evidence>
<dbReference type="Proteomes" id="UP000789901">
    <property type="component" value="Unassembled WGS sequence"/>
</dbReference>
<dbReference type="SUPFAM" id="SSF54928">
    <property type="entry name" value="RNA-binding domain, RBD"/>
    <property type="match status" value="1"/>
</dbReference>
<dbReference type="EMBL" id="CAJVQB010042316">
    <property type="protein sequence ID" value="CAG8830290.1"/>
    <property type="molecule type" value="Genomic_DNA"/>
</dbReference>